<evidence type="ECO:0000313" key="1">
    <source>
        <dbReference type="EMBL" id="PKK88671.1"/>
    </source>
</evidence>
<comment type="caution">
    <text evidence="1">The sequence shown here is derived from an EMBL/GenBank/DDBJ whole genome shotgun (WGS) entry which is preliminary data.</text>
</comment>
<name>A0A2N1PK16_9BACT</name>
<reference evidence="1 2" key="1">
    <citation type="journal article" date="2017" name="ISME J.">
        <title>Potential for microbial H2 and metal transformations associated with novel bacteria and archaea in deep terrestrial subsurface sediments.</title>
        <authorList>
            <person name="Hernsdorf A.W."/>
            <person name="Amano Y."/>
            <person name="Miyakawa K."/>
            <person name="Ise K."/>
            <person name="Suzuki Y."/>
            <person name="Anantharaman K."/>
            <person name="Probst A."/>
            <person name="Burstein D."/>
            <person name="Thomas B.C."/>
            <person name="Banfield J.F."/>
        </authorList>
    </citation>
    <scope>NUCLEOTIDE SEQUENCE [LARGE SCALE GENOMIC DNA]</scope>
    <source>
        <strain evidence="1">HGW-Wallbacteria-1</strain>
    </source>
</reference>
<organism evidence="1 2">
    <name type="scientific">Candidatus Wallbacteria bacterium HGW-Wallbacteria-1</name>
    <dbReference type="NCBI Taxonomy" id="2013854"/>
    <lineage>
        <taxon>Bacteria</taxon>
        <taxon>Candidatus Walliibacteriota</taxon>
    </lineage>
</organism>
<protein>
    <submittedName>
        <fullName evidence="1">Uncharacterized protein</fullName>
    </submittedName>
</protein>
<gene>
    <name evidence="1" type="ORF">CVV64_17665</name>
</gene>
<accession>A0A2N1PK16</accession>
<dbReference type="EMBL" id="PGXC01000037">
    <property type="protein sequence ID" value="PKK88671.1"/>
    <property type="molecule type" value="Genomic_DNA"/>
</dbReference>
<dbReference type="Proteomes" id="UP000233256">
    <property type="component" value="Unassembled WGS sequence"/>
</dbReference>
<evidence type="ECO:0000313" key="2">
    <source>
        <dbReference type="Proteomes" id="UP000233256"/>
    </source>
</evidence>
<dbReference type="AlphaFoldDB" id="A0A2N1PK16"/>
<proteinExistence type="predicted"/>
<sequence length="108" mass="11662">MAFFQEEAGCPWCGATTYTVSLSVNDMPLSDDPNEPEEQLLLNCTGCGRRLFQTAKTQGGKVSARGIGICRSCDGGISATTHPAGVDTCKTCGAKLEIRWWRERGFVV</sequence>